<dbReference type="CDD" id="cd18093">
    <property type="entry name" value="SpoU-like_TrmJ"/>
    <property type="match status" value="1"/>
</dbReference>
<keyword evidence="5" id="KW-0963">Cytoplasm</keyword>
<keyword evidence="5" id="KW-0819">tRNA processing</keyword>
<proteinExistence type="inferred from homology"/>
<keyword evidence="8" id="KW-1185">Reference proteome</keyword>
<keyword evidence="3" id="KW-0808">Transferase</keyword>
<dbReference type="InterPro" id="IPR001537">
    <property type="entry name" value="SpoU_MeTrfase"/>
</dbReference>
<comment type="catalytic activity">
    <reaction evidence="5">
        <text>uridine(32) in tRNA + S-adenosyl-L-methionine = 2'-O-methyluridine(32) in tRNA + S-adenosyl-L-homocysteine + H(+)</text>
        <dbReference type="Rhea" id="RHEA:42936"/>
        <dbReference type="Rhea" id="RHEA-COMP:10107"/>
        <dbReference type="Rhea" id="RHEA-COMP:10290"/>
        <dbReference type="ChEBI" id="CHEBI:15378"/>
        <dbReference type="ChEBI" id="CHEBI:57856"/>
        <dbReference type="ChEBI" id="CHEBI:59789"/>
        <dbReference type="ChEBI" id="CHEBI:65315"/>
        <dbReference type="ChEBI" id="CHEBI:74478"/>
        <dbReference type="EC" id="2.1.1.200"/>
    </reaction>
</comment>
<evidence type="ECO:0000313" key="7">
    <source>
        <dbReference type="EMBL" id="GLQ32031.1"/>
    </source>
</evidence>
<dbReference type="FunFam" id="3.40.1280.10:FF:000006">
    <property type="entry name" value="Uncharacterized tRNA/rRNA methyltransferase HI_0380"/>
    <property type="match status" value="1"/>
</dbReference>
<dbReference type="PIRSF" id="PIRSF004808">
    <property type="entry name" value="LasT"/>
    <property type="match status" value="1"/>
</dbReference>
<evidence type="ECO:0000256" key="2">
    <source>
        <dbReference type="ARBA" id="ARBA00022603"/>
    </source>
</evidence>
<reference evidence="7" key="1">
    <citation type="journal article" date="2014" name="Int. J. Syst. Evol. Microbiol.">
        <title>Complete genome sequence of Corynebacterium casei LMG S-19264T (=DSM 44701T), isolated from a smear-ripened cheese.</title>
        <authorList>
            <consortium name="US DOE Joint Genome Institute (JGI-PGF)"/>
            <person name="Walter F."/>
            <person name="Albersmeier A."/>
            <person name="Kalinowski J."/>
            <person name="Ruckert C."/>
        </authorList>
    </citation>
    <scope>NUCLEOTIDE SEQUENCE</scope>
    <source>
        <strain evidence="7">NBRC 110071</strain>
    </source>
</reference>
<dbReference type="NCBIfam" id="NF011694">
    <property type="entry name" value="PRK15114.1"/>
    <property type="match status" value="1"/>
</dbReference>
<dbReference type="Gene3D" id="1.10.8.590">
    <property type="match status" value="1"/>
</dbReference>
<dbReference type="GO" id="GO:0002128">
    <property type="term" value="P:tRNA nucleoside ribose methylation"/>
    <property type="evidence" value="ECO:0007669"/>
    <property type="project" value="TreeGrafter"/>
</dbReference>
<evidence type="ECO:0000256" key="1">
    <source>
        <dbReference type="ARBA" id="ARBA00007228"/>
    </source>
</evidence>
<dbReference type="InterPro" id="IPR029026">
    <property type="entry name" value="tRNA_m1G_MTases_N"/>
</dbReference>
<dbReference type="Pfam" id="PF00588">
    <property type="entry name" value="SpoU_methylase"/>
    <property type="match status" value="1"/>
</dbReference>
<dbReference type="PANTHER" id="PTHR42786">
    <property type="entry name" value="TRNA/RRNA METHYLTRANSFERASE"/>
    <property type="match status" value="1"/>
</dbReference>
<protein>
    <recommendedName>
        <fullName evidence="5">tRNA (cytidine/uridine-2'-O-)-methyltransferase TrmJ</fullName>
        <ecNumber evidence="5">2.1.1.200</ecNumber>
    </recommendedName>
    <alternativeName>
        <fullName evidence="5">tRNA (cytidine(32)/uridine(32)-2'-O)-methyltransferase</fullName>
    </alternativeName>
    <alternativeName>
        <fullName evidence="5">tRNA Cm32/Um32 methyltransferase</fullName>
    </alternativeName>
</protein>
<evidence type="ECO:0000313" key="8">
    <source>
        <dbReference type="Proteomes" id="UP001161389"/>
    </source>
</evidence>
<evidence type="ECO:0000256" key="5">
    <source>
        <dbReference type="RuleBase" id="RU362024"/>
    </source>
</evidence>
<name>A0AA37SCE1_9GAMM</name>
<accession>A0AA37SCE1</accession>
<dbReference type="PANTHER" id="PTHR42786:SF2">
    <property type="entry name" value="TRNA (CYTIDINE_URIDINE-2'-O-)-METHYLTRANSFERASE TRMJ"/>
    <property type="match status" value="1"/>
</dbReference>
<dbReference type="EMBL" id="BSNM01000015">
    <property type="protein sequence ID" value="GLQ32031.1"/>
    <property type="molecule type" value="Genomic_DNA"/>
</dbReference>
<feature type="domain" description="tRNA/rRNA methyltransferase SpoU type" evidence="6">
    <location>
        <begin position="19"/>
        <end position="168"/>
    </location>
</feature>
<comment type="function">
    <text evidence="5">Catalyzes the formation of 2'O-methylated cytidine (Cm32) or 2'O-methylated uridine (Um32) at position 32 in tRNA.</text>
</comment>
<dbReference type="AlphaFoldDB" id="A0AA37SCE1"/>
<dbReference type="GO" id="GO:0003723">
    <property type="term" value="F:RNA binding"/>
    <property type="evidence" value="ECO:0007669"/>
    <property type="project" value="InterPro"/>
</dbReference>
<dbReference type="Gene3D" id="3.40.1280.10">
    <property type="match status" value="1"/>
</dbReference>
<comment type="similarity">
    <text evidence="1">Belongs to the class IV-like SAM-binding methyltransferase superfamily. RNA methyltransferase TrmH family.</text>
</comment>
<comment type="subcellular location">
    <subcellularLocation>
        <location evidence="5">Cytoplasm</location>
    </subcellularLocation>
</comment>
<dbReference type="GO" id="GO:0160206">
    <property type="term" value="F:tRNA (cytidine(32)/uridine(32)-2'-O)-methyltransferase activity"/>
    <property type="evidence" value="ECO:0007669"/>
    <property type="project" value="UniProtKB-EC"/>
</dbReference>
<gene>
    <name evidence="7" type="primary">trmJ_1</name>
    <name evidence="5" type="synonym">trmJ</name>
    <name evidence="7" type="ORF">GCM10007876_25100</name>
</gene>
<evidence type="ECO:0000259" key="6">
    <source>
        <dbReference type="Pfam" id="PF00588"/>
    </source>
</evidence>
<evidence type="ECO:0000256" key="3">
    <source>
        <dbReference type="ARBA" id="ARBA00022679"/>
    </source>
</evidence>
<sequence>MTEQDKEITALSFDLLSNVRVVMVNTTLPGNIGSAARAMKTMGLSDLVLVDPKKPINDEAVARSSGATDILEAARQVATLDEAVEDCSLVIGTSARSRSIPWPLLNPRQCAERTILTSKRQKVAIVFGREDRGLTNEELAKCQAHVHIPTNPDYSSLNIASAIQVICYELRMAVESEVNPSPEFWGVDWDKELASAQEIDGFINHLETVMVESEFLDPENPRYVMTRLRRLFNRSLPDKVEINVLRGILSSISRKMKS</sequence>
<comment type="subunit">
    <text evidence="5">Homodimer.</text>
</comment>
<evidence type="ECO:0000256" key="4">
    <source>
        <dbReference type="ARBA" id="ARBA00022691"/>
    </source>
</evidence>
<dbReference type="Proteomes" id="UP001161389">
    <property type="component" value="Unassembled WGS sequence"/>
</dbReference>
<dbReference type="GO" id="GO:0005829">
    <property type="term" value="C:cytosol"/>
    <property type="evidence" value="ECO:0007669"/>
    <property type="project" value="TreeGrafter"/>
</dbReference>
<dbReference type="InterPro" id="IPR004384">
    <property type="entry name" value="RNA_MeTrfase_TrmJ/LasT"/>
</dbReference>
<dbReference type="SUPFAM" id="SSF75217">
    <property type="entry name" value="alpha/beta knot"/>
    <property type="match status" value="1"/>
</dbReference>
<keyword evidence="4 5" id="KW-0949">S-adenosyl-L-methionine</keyword>
<dbReference type="NCBIfam" id="TIGR00050">
    <property type="entry name" value="rRNA_methyl_1"/>
    <property type="match status" value="1"/>
</dbReference>
<dbReference type="EC" id="2.1.1.200" evidence="5"/>
<comment type="catalytic activity">
    <reaction evidence="5">
        <text>cytidine(32) in tRNA + S-adenosyl-L-methionine = 2'-O-methylcytidine(32) in tRNA + S-adenosyl-L-homocysteine + H(+)</text>
        <dbReference type="Rhea" id="RHEA:42932"/>
        <dbReference type="Rhea" id="RHEA-COMP:10288"/>
        <dbReference type="Rhea" id="RHEA-COMP:10289"/>
        <dbReference type="ChEBI" id="CHEBI:15378"/>
        <dbReference type="ChEBI" id="CHEBI:57856"/>
        <dbReference type="ChEBI" id="CHEBI:59789"/>
        <dbReference type="ChEBI" id="CHEBI:74495"/>
        <dbReference type="ChEBI" id="CHEBI:82748"/>
        <dbReference type="EC" id="2.1.1.200"/>
    </reaction>
</comment>
<comment type="caution">
    <text evidence="7">The sequence shown here is derived from an EMBL/GenBank/DDBJ whole genome shotgun (WGS) entry which is preliminary data.</text>
</comment>
<reference evidence="7" key="2">
    <citation type="submission" date="2023-01" db="EMBL/GenBank/DDBJ databases">
        <title>Draft genome sequence of Litoribrevibacter albus strain NBRC 110071.</title>
        <authorList>
            <person name="Sun Q."/>
            <person name="Mori K."/>
        </authorList>
    </citation>
    <scope>NUCLEOTIDE SEQUENCE</scope>
    <source>
        <strain evidence="7">NBRC 110071</strain>
    </source>
</reference>
<dbReference type="RefSeq" id="WP_284381868.1">
    <property type="nucleotide sequence ID" value="NZ_BSNM01000015.1"/>
</dbReference>
<keyword evidence="2 5" id="KW-0489">Methyltransferase</keyword>
<dbReference type="InterPro" id="IPR029028">
    <property type="entry name" value="Alpha/beta_knot_MTases"/>
</dbReference>
<organism evidence="7 8">
    <name type="scientific">Litoribrevibacter albus</name>
    <dbReference type="NCBI Taxonomy" id="1473156"/>
    <lineage>
        <taxon>Bacteria</taxon>
        <taxon>Pseudomonadati</taxon>
        <taxon>Pseudomonadota</taxon>
        <taxon>Gammaproteobacteria</taxon>
        <taxon>Oceanospirillales</taxon>
        <taxon>Oceanospirillaceae</taxon>
        <taxon>Litoribrevibacter</taxon>
    </lineage>
</organism>